<feature type="transmembrane region" description="Helical" evidence="8">
    <location>
        <begin position="344"/>
        <end position="364"/>
    </location>
</feature>
<organism evidence="9">
    <name type="scientific">Chlorella sorokiniana</name>
    <name type="common">Freshwater green alga</name>
    <dbReference type="NCBI Taxonomy" id="3076"/>
    <lineage>
        <taxon>Eukaryota</taxon>
        <taxon>Viridiplantae</taxon>
        <taxon>Chlorophyta</taxon>
        <taxon>core chlorophytes</taxon>
        <taxon>Trebouxiophyceae</taxon>
        <taxon>Chlorellales</taxon>
        <taxon>Chlorellaceae</taxon>
        <taxon>Chlorella clade</taxon>
        <taxon>Chlorella</taxon>
    </lineage>
</organism>
<dbReference type="CDD" id="cd17341">
    <property type="entry name" value="MFS_NRT2_like"/>
    <property type="match status" value="1"/>
</dbReference>
<feature type="transmembrane region" description="Helical" evidence="8">
    <location>
        <begin position="93"/>
        <end position="114"/>
    </location>
</feature>
<dbReference type="GO" id="GO:1990351">
    <property type="term" value="C:transporter complex"/>
    <property type="evidence" value="ECO:0007669"/>
    <property type="project" value="UniProtKB-ARBA"/>
</dbReference>
<dbReference type="GO" id="GO:0042128">
    <property type="term" value="P:nitrate assimilation"/>
    <property type="evidence" value="ECO:0007669"/>
    <property type="project" value="UniProtKB-KW"/>
</dbReference>
<dbReference type="AlphaFoldDB" id="Q9AWA7"/>
<dbReference type="InterPro" id="IPR011701">
    <property type="entry name" value="MFS"/>
</dbReference>
<keyword evidence="5 8" id="KW-1133">Transmembrane helix</keyword>
<dbReference type="PANTHER" id="PTHR23515">
    <property type="entry name" value="HIGH-AFFINITY NITRATE TRANSPORTER 2.3"/>
    <property type="match status" value="1"/>
</dbReference>
<reference evidence="9" key="1">
    <citation type="submission" date="2001-01" db="EMBL/GenBank/DDBJ databases">
        <title>Sequence and expression studies of the nitrate transporter from Chlorella sorokiniana.</title>
        <authorList>
            <person name="Tischner R."/>
            <person name="Koltermann M."/>
            <person name="Hoffmann G."/>
        </authorList>
    </citation>
    <scope>NUCLEOTIDE SEQUENCE</scope>
</reference>
<comment type="subcellular location">
    <subcellularLocation>
        <location evidence="1">Membrane</location>
        <topology evidence="1">Multi-pass membrane protein</topology>
    </subcellularLocation>
</comment>
<feature type="transmembrane region" description="Helical" evidence="8">
    <location>
        <begin position="400"/>
        <end position="423"/>
    </location>
</feature>
<name>Q9AWA7_CHLSO</name>
<evidence type="ECO:0000256" key="1">
    <source>
        <dbReference type="ARBA" id="ARBA00004141"/>
    </source>
</evidence>
<protein>
    <submittedName>
        <fullName evidence="9">Nitrate transporter NTR</fullName>
    </submittedName>
</protein>
<keyword evidence="7 8" id="KW-0472">Membrane</keyword>
<dbReference type="EMBL" id="AY026523">
    <property type="protein sequence ID" value="AAK02066.1"/>
    <property type="molecule type" value="mRNA"/>
</dbReference>
<dbReference type="FunFam" id="1.20.1250.20:FF:000053">
    <property type="entry name" value="Nitrate transporter 2.1"/>
    <property type="match status" value="1"/>
</dbReference>
<gene>
    <name evidence="9" type="primary">ntr</name>
</gene>
<evidence type="ECO:0000256" key="2">
    <source>
        <dbReference type="ARBA" id="ARBA00008432"/>
    </source>
</evidence>
<keyword evidence="4 8" id="KW-0812">Transmembrane</keyword>
<dbReference type="GO" id="GO:0015112">
    <property type="term" value="F:nitrate transmembrane transporter activity"/>
    <property type="evidence" value="ECO:0007669"/>
    <property type="project" value="InterPro"/>
</dbReference>
<comment type="similarity">
    <text evidence="2">Belongs to the major facilitator superfamily. Nitrate/nitrite porter (TC 2.A.1.8) family.</text>
</comment>
<evidence type="ECO:0000256" key="6">
    <source>
        <dbReference type="ARBA" id="ARBA00023063"/>
    </source>
</evidence>
<accession>Q9AWA7</accession>
<dbReference type="Pfam" id="PF07690">
    <property type="entry name" value="MFS_1"/>
    <property type="match status" value="1"/>
</dbReference>
<dbReference type="SUPFAM" id="SSF103473">
    <property type="entry name" value="MFS general substrate transporter"/>
    <property type="match status" value="1"/>
</dbReference>
<evidence type="ECO:0000256" key="4">
    <source>
        <dbReference type="ARBA" id="ARBA00022692"/>
    </source>
</evidence>
<dbReference type="GO" id="GO:0016020">
    <property type="term" value="C:membrane"/>
    <property type="evidence" value="ECO:0007669"/>
    <property type="project" value="UniProtKB-SubCell"/>
</dbReference>
<feature type="transmembrane region" description="Helical" evidence="8">
    <location>
        <begin position="370"/>
        <end position="393"/>
    </location>
</feature>
<evidence type="ECO:0000256" key="5">
    <source>
        <dbReference type="ARBA" id="ARBA00022989"/>
    </source>
</evidence>
<sequence>MVDDSAHGAKVAKGSPTFGDGAYSMGASTPRFSVPVDSENKSKVLKIWSFQRPHHLSFHLSWMSFMLAFFATFAAPPMMPVIRNNLDLTKPDIGGASIAAVTGAVFSRILLGAVCDSYGPRYGHGVLQLLCSAATFAMASITNAAGFIICRMVIGFSLATFVPCQFWCSVMFNAKIVGTANAVAAGWGNMGAGLTHLIMPYIFTGMASHQPDFIAWRCAYFVPGFAHIIIGLLVLMFGQDLPDGNYGALRKAGKKDKAKTHMELLVAVKNYRTWLLVLNYGYCFGVELTVDNNISPYLYDQFGIDLHLAGVLGAVFGLSNLFARALGGLASDYASRRFGMRGRLWTLWIVQSLGGVCSILMFYTSHSLGATMAIVVCWSIFVPMGCGATYGIAPFITRRGLGVATGLIGAGGNTGSAITQALFFTGTSMTTTEGFKWMGVMILAVTATLVLMHFPMWGGMLTRANPEVTEEEYYSRDYTAAEKEQGLHRAILNWASESRSNRGFKEQLAKLSADLTAAAPTTAAAVAQHAERACSLLQAACCRNCPLQAPLHPTLQIAPQLYHHRHPPPLSALTKPETSPFVALVCAPFIACFAGRPATPCSYLVSSSPVHQWYVPLTLLTRHFP</sequence>
<dbReference type="Gene3D" id="1.20.1250.20">
    <property type="entry name" value="MFS general substrate transporter like domains"/>
    <property type="match status" value="2"/>
</dbReference>
<feature type="transmembrane region" description="Helical" evidence="8">
    <location>
        <begin position="153"/>
        <end position="172"/>
    </location>
</feature>
<evidence type="ECO:0000313" key="9">
    <source>
        <dbReference type="EMBL" id="AAK02066.1"/>
    </source>
</evidence>
<evidence type="ECO:0000256" key="8">
    <source>
        <dbReference type="SAM" id="Phobius"/>
    </source>
</evidence>
<evidence type="ECO:0000256" key="3">
    <source>
        <dbReference type="ARBA" id="ARBA00022448"/>
    </source>
</evidence>
<feature type="transmembrane region" description="Helical" evidence="8">
    <location>
        <begin position="126"/>
        <end position="146"/>
    </location>
</feature>
<proteinExistence type="evidence at transcript level"/>
<keyword evidence="3" id="KW-0813">Transport</keyword>
<dbReference type="InterPro" id="IPR036259">
    <property type="entry name" value="MFS_trans_sf"/>
</dbReference>
<feature type="transmembrane region" description="Helical" evidence="8">
    <location>
        <begin position="435"/>
        <end position="454"/>
    </location>
</feature>
<evidence type="ECO:0000256" key="7">
    <source>
        <dbReference type="ARBA" id="ARBA00023136"/>
    </source>
</evidence>
<feature type="transmembrane region" description="Helical" evidence="8">
    <location>
        <begin position="306"/>
        <end position="323"/>
    </location>
</feature>
<feature type="transmembrane region" description="Helical" evidence="8">
    <location>
        <begin position="60"/>
        <end position="81"/>
    </location>
</feature>
<dbReference type="InterPro" id="IPR044772">
    <property type="entry name" value="NO3_transporter"/>
</dbReference>
<keyword evidence="6" id="KW-0534">Nitrate assimilation</keyword>
<feature type="transmembrane region" description="Helical" evidence="8">
    <location>
        <begin position="215"/>
        <end position="237"/>
    </location>
</feature>
<feature type="transmembrane region" description="Helical" evidence="8">
    <location>
        <begin position="184"/>
        <end position="203"/>
    </location>
</feature>